<evidence type="ECO:0000313" key="3">
    <source>
        <dbReference type="Proteomes" id="UP000308133"/>
    </source>
</evidence>
<dbReference type="InterPro" id="IPR029058">
    <property type="entry name" value="AB_hydrolase_fold"/>
</dbReference>
<dbReference type="InterPro" id="IPR050228">
    <property type="entry name" value="Carboxylesterase_BioH"/>
</dbReference>
<dbReference type="GO" id="GO:0016787">
    <property type="term" value="F:hydrolase activity"/>
    <property type="evidence" value="ECO:0007669"/>
    <property type="project" value="UniProtKB-KW"/>
</dbReference>
<keyword evidence="2" id="KW-0378">Hydrolase</keyword>
<dbReference type="AlphaFoldDB" id="A0A4U7APR8"/>
<feature type="domain" description="AB hydrolase-1" evidence="1">
    <location>
        <begin position="101"/>
        <end position="178"/>
    </location>
</feature>
<dbReference type="Gene3D" id="3.40.50.1820">
    <property type="entry name" value="alpha/beta hydrolase"/>
    <property type="match status" value="1"/>
</dbReference>
<reference evidence="2 3" key="1">
    <citation type="submission" date="2018-02" db="EMBL/GenBank/DDBJ databases">
        <title>Draft genome sequences of Elsinoe sp., causing black scab on jojoba.</title>
        <authorList>
            <person name="Stodart B."/>
            <person name="Jeffress S."/>
            <person name="Ash G."/>
            <person name="Arun Chinnappa K."/>
        </authorList>
    </citation>
    <scope>NUCLEOTIDE SEQUENCE [LARGE SCALE GENOMIC DNA]</scope>
    <source>
        <strain evidence="2 3">Hillstone_2</strain>
    </source>
</reference>
<dbReference type="InterPro" id="IPR000073">
    <property type="entry name" value="AB_hydrolase_1"/>
</dbReference>
<comment type="caution">
    <text evidence="2">The sequence shown here is derived from an EMBL/GenBank/DDBJ whole genome shotgun (WGS) entry which is preliminary data.</text>
</comment>
<dbReference type="SUPFAM" id="SSF53474">
    <property type="entry name" value="alpha/beta-Hydrolases"/>
    <property type="match status" value="1"/>
</dbReference>
<evidence type="ECO:0000313" key="2">
    <source>
        <dbReference type="EMBL" id="TKX18296.1"/>
    </source>
</evidence>
<gene>
    <name evidence="2" type="ORF">C1H76_9564</name>
</gene>
<protein>
    <submittedName>
        <fullName evidence="2">Alpha/beta hydrolase fold-containing protein 36</fullName>
    </submittedName>
</protein>
<dbReference type="PANTHER" id="PTHR43194:SF2">
    <property type="entry name" value="PEROXISOMAL MEMBRANE PROTEIN LPX1"/>
    <property type="match status" value="1"/>
</dbReference>
<dbReference type="EMBL" id="PTQR01000129">
    <property type="protein sequence ID" value="TKX18296.1"/>
    <property type="molecule type" value="Genomic_DNA"/>
</dbReference>
<sequence>MSVSSADLVLPRPTAVDVQNTSTRPPIRAPTEEAFRSTFGSLLPSAKYVATDNGRVAYYSLPPWSPNSTIIPDRVLFIHGVQTPALGMVPLVCTLHTSFPGSHFVLVDLYGHGLSDTPVVPHTPSLFYTLIDALLDHLQWPSAHLVGFSFGGGTSVGYAASRGSSRVKSLSLVAPAGLYRSADFDAAHLRGDDEVAARKWVLNCLEGGPLVVPEDWKHRVEKGEVVAEAVREWQLREHPGHAASVVGIFRDGGVMDSHAKFAEAAKAGIPSTIVLGASDDVCTEQELRDFGFPNVAVIPGGHGIVRESVPEVAALIRDFWREL</sequence>
<evidence type="ECO:0000259" key="1">
    <source>
        <dbReference type="Pfam" id="PF00561"/>
    </source>
</evidence>
<proteinExistence type="predicted"/>
<organism evidence="2 3">
    <name type="scientific">Elsinoe australis</name>
    <dbReference type="NCBI Taxonomy" id="40998"/>
    <lineage>
        <taxon>Eukaryota</taxon>
        <taxon>Fungi</taxon>
        <taxon>Dikarya</taxon>
        <taxon>Ascomycota</taxon>
        <taxon>Pezizomycotina</taxon>
        <taxon>Dothideomycetes</taxon>
        <taxon>Dothideomycetidae</taxon>
        <taxon>Myriangiales</taxon>
        <taxon>Elsinoaceae</taxon>
        <taxon>Elsinoe</taxon>
    </lineage>
</organism>
<dbReference type="PANTHER" id="PTHR43194">
    <property type="entry name" value="HYDROLASE ALPHA/BETA FOLD FAMILY"/>
    <property type="match status" value="1"/>
</dbReference>
<dbReference type="Proteomes" id="UP000308133">
    <property type="component" value="Unassembled WGS sequence"/>
</dbReference>
<name>A0A4U7APR8_9PEZI</name>
<accession>A0A4U7APR8</accession>
<dbReference type="Pfam" id="PF00561">
    <property type="entry name" value="Abhydrolase_1"/>
    <property type="match status" value="1"/>
</dbReference>